<feature type="compositionally biased region" description="Basic and acidic residues" evidence="1">
    <location>
        <begin position="51"/>
        <end position="64"/>
    </location>
</feature>
<feature type="region of interest" description="Disordered" evidence="1">
    <location>
        <begin position="48"/>
        <end position="159"/>
    </location>
</feature>
<dbReference type="GO" id="GO:0030833">
    <property type="term" value="P:regulation of actin filament polymerization"/>
    <property type="evidence" value="ECO:0007669"/>
    <property type="project" value="TreeGrafter"/>
</dbReference>
<dbReference type="InterPro" id="IPR017248">
    <property type="entry name" value="HAX-1"/>
</dbReference>
<organism evidence="2 3">
    <name type="scientific">Geodia barretti</name>
    <name type="common">Barrett's horny sponge</name>
    <dbReference type="NCBI Taxonomy" id="519541"/>
    <lineage>
        <taxon>Eukaryota</taxon>
        <taxon>Metazoa</taxon>
        <taxon>Porifera</taxon>
        <taxon>Demospongiae</taxon>
        <taxon>Heteroscleromorpha</taxon>
        <taxon>Tetractinellida</taxon>
        <taxon>Astrophorina</taxon>
        <taxon>Geodiidae</taxon>
        <taxon>Geodia</taxon>
    </lineage>
</organism>
<evidence type="ECO:0000313" key="2">
    <source>
        <dbReference type="EMBL" id="CAI8000192.1"/>
    </source>
</evidence>
<name>A0AA35R2R9_GEOBA</name>
<dbReference type="PANTHER" id="PTHR14938:SF2">
    <property type="entry name" value="HCLS1-ASSOCIATED PROTEIN X-1"/>
    <property type="match status" value="1"/>
</dbReference>
<dbReference type="GO" id="GO:0030136">
    <property type="term" value="C:clathrin-coated vesicle"/>
    <property type="evidence" value="ECO:0007669"/>
    <property type="project" value="TreeGrafter"/>
</dbReference>
<dbReference type="Proteomes" id="UP001174909">
    <property type="component" value="Unassembled WGS sequence"/>
</dbReference>
<dbReference type="GO" id="GO:0016324">
    <property type="term" value="C:apical plasma membrane"/>
    <property type="evidence" value="ECO:0007669"/>
    <property type="project" value="TreeGrafter"/>
</dbReference>
<dbReference type="GO" id="GO:0043066">
    <property type="term" value="P:negative regulation of apoptotic process"/>
    <property type="evidence" value="ECO:0007669"/>
    <property type="project" value="InterPro"/>
</dbReference>
<sequence>MAFPSFFGNLFSELIPGGDCSSIEQDPNADPFDKEVCQQFRRFNEGFGRSLDIEHRSPEEENRGKGGSNDPQSLRDAILSRPDSNREEMPSPSRWHGFGRRRHPREDEDLDERVRRDPRLLDKYLDSGDVEPRPRKDSSSPRYHSSYSSVIITARPDGTVEEHRTVIDSDGNEKTTVTYSDDGRQRIDRKMDIQGKMKDFWDRISKL</sequence>
<dbReference type="GO" id="GO:0015629">
    <property type="term" value="C:actin cytoskeleton"/>
    <property type="evidence" value="ECO:0007669"/>
    <property type="project" value="TreeGrafter"/>
</dbReference>
<feature type="compositionally biased region" description="Basic and acidic residues" evidence="1">
    <location>
        <begin position="112"/>
        <end position="139"/>
    </location>
</feature>
<reference evidence="2" key="1">
    <citation type="submission" date="2023-03" db="EMBL/GenBank/DDBJ databases">
        <authorList>
            <person name="Steffen K."/>
            <person name="Cardenas P."/>
        </authorList>
    </citation>
    <scope>NUCLEOTIDE SEQUENCE</scope>
</reference>
<dbReference type="PANTHER" id="PTHR14938">
    <property type="entry name" value="HCLS1-ASSOCIATED PROTEIN X-1"/>
    <property type="match status" value="1"/>
</dbReference>
<dbReference type="EMBL" id="CASHTH010000394">
    <property type="protein sequence ID" value="CAI8000192.1"/>
    <property type="molecule type" value="Genomic_DNA"/>
</dbReference>
<protein>
    <submittedName>
        <fullName evidence="2">Uncharacterized protein</fullName>
    </submittedName>
</protein>
<dbReference type="AlphaFoldDB" id="A0AA35R2R9"/>
<feature type="compositionally biased region" description="Low complexity" evidence="1">
    <location>
        <begin position="140"/>
        <end position="149"/>
    </location>
</feature>
<dbReference type="GO" id="GO:0005739">
    <property type="term" value="C:mitochondrion"/>
    <property type="evidence" value="ECO:0007669"/>
    <property type="project" value="TreeGrafter"/>
</dbReference>
<accession>A0AA35R2R9</accession>
<comment type="caution">
    <text evidence="2">The sequence shown here is derived from an EMBL/GenBank/DDBJ whole genome shotgun (WGS) entry which is preliminary data.</text>
</comment>
<evidence type="ECO:0000256" key="1">
    <source>
        <dbReference type="SAM" id="MobiDB-lite"/>
    </source>
</evidence>
<evidence type="ECO:0000313" key="3">
    <source>
        <dbReference type="Proteomes" id="UP001174909"/>
    </source>
</evidence>
<keyword evidence="3" id="KW-1185">Reference proteome</keyword>
<proteinExistence type="predicted"/>
<gene>
    <name evidence="2" type="ORF">GBAR_LOCUS2861</name>
</gene>